<sequence>MHPNNHQVGNVRTLPSRMDAIADRRQAAADDAALARDERNEAIAERVTFDVLPFAADQIAVLDAALRRGYIEDVYEVWNVCQDVLKAEIARRIAAADLAAVAPRFAQTTCSSCGTELGPGNSGVSSCRDHGAPALRILRGI</sequence>
<organism evidence="1">
    <name type="scientific">Burkholderia cenocepacia</name>
    <dbReference type="NCBI Taxonomy" id="95486"/>
    <lineage>
        <taxon>Bacteria</taxon>
        <taxon>Pseudomonadati</taxon>
        <taxon>Pseudomonadota</taxon>
        <taxon>Betaproteobacteria</taxon>
        <taxon>Burkholderiales</taxon>
        <taxon>Burkholderiaceae</taxon>
        <taxon>Burkholderia</taxon>
        <taxon>Burkholderia cepacia complex</taxon>
    </lineage>
</organism>
<accession>A0A6B2MD65</accession>
<name>A0A6B2MD65_9BURK</name>
<dbReference type="EMBL" id="JAAEAM010000012">
    <property type="protein sequence ID" value="NDV73006.1"/>
    <property type="molecule type" value="Genomic_DNA"/>
</dbReference>
<gene>
    <name evidence="1" type="ORF">GFJ35_13060</name>
</gene>
<dbReference type="RefSeq" id="WP_163123790.1">
    <property type="nucleotide sequence ID" value="NZ_JAAEAM010000012.1"/>
</dbReference>
<dbReference type="AlphaFoldDB" id="A0A6B2MD65"/>
<evidence type="ECO:0000313" key="1">
    <source>
        <dbReference type="EMBL" id="NDV73006.1"/>
    </source>
</evidence>
<reference evidence="1" key="1">
    <citation type="submission" date="2019-11" db="EMBL/GenBank/DDBJ databases">
        <title>Burkholderia cenocepacia CF.</title>
        <authorList>
            <person name="Vianna E.F."/>
            <person name="Marques E.A."/>
            <person name="Albano R.M."/>
            <person name="Leao R.S."/>
        </authorList>
    </citation>
    <scope>NUCLEOTIDE SEQUENCE</scope>
    <source>
        <strain evidence="1">MS-2140</strain>
    </source>
</reference>
<protein>
    <submittedName>
        <fullName evidence="1">Uncharacterized protein</fullName>
    </submittedName>
</protein>
<proteinExistence type="predicted"/>
<comment type="caution">
    <text evidence="1">The sequence shown here is derived from an EMBL/GenBank/DDBJ whole genome shotgun (WGS) entry which is preliminary data.</text>
</comment>